<name>A0A8X6X5I4_9ARAC</name>
<dbReference type="Proteomes" id="UP000886998">
    <property type="component" value="Unassembled WGS sequence"/>
</dbReference>
<reference evidence="1" key="1">
    <citation type="submission" date="2020-08" db="EMBL/GenBank/DDBJ databases">
        <title>Multicomponent nature underlies the extraordinary mechanical properties of spider dragline silk.</title>
        <authorList>
            <person name="Kono N."/>
            <person name="Nakamura H."/>
            <person name="Mori M."/>
            <person name="Yoshida Y."/>
            <person name="Ohtoshi R."/>
            <person name="Malay A.D."/>
            <person name="Moran D.A.P."/>
            <person name="Tomita M."/>
            <person name="Numata K."/>
            <person name="Arakawa K."/>
        </authorList>
    </citation>
    <scope>NUCLEOTIDE SEQUENCE</scope>
</reference>
<evidence type="ECO:0000313" key="1">
    <source>
        <dbReference type="EMBL" id="GFY47199.1"/>
    </source>
</evidence>
<protein>
    <submittedName>
        <fullName evidence="1">Uncharacterized protein</fullName>
    </submittedName>
</protein>
<comment type="caution">
    <text evidence="1">The sequence shown here is derived from an EMBL/GenBank/DDBJ whole genome shotgun (WGS) entry which is preliminary data.</text>
</comment>
<accession>A0A8X6X5I4</accession>
<dbReference type="AlphaFoldDB" id="A0A8X6X5I4"/>
<dbReference type="EMBL" id="BMAV01005817">
    <property type="protein sequence ID" value="GFY47199.1"/>
    <property type="molecule type" value="Genomic_DNA"/>
</dbReference>
<organism evidence="1 2">
    <name type="scientific">Trichonephila inaurata madagascariensis</name>
    <dbReference type="NCBI Taxonomy" id="2747483"/>
    <lineage>
        <taxon>Eukaryota</taxon>
        <taxon>Metazoa</taxon>
        <taxon>Ecdysozoa</taxon>
        <taxon>Arthropoda</taxon>
        <taxon>Chelicerata</taxon>
        <taxon>Arachnida</taxon>
        <taxon>Araneae</taxon>
        <taxon>Araneomorphae</taxon>
        <taxon>Entelegynae</taxon>
        <taxon>Araneoidea</taxon>
        <taxon>Nephilidae</taxon>
        <taxon>Trichonephila</taxon>
        <taxon>Trichonephila inaurata</taxon>
    </lineage>
</organism>
<gene>
    <name evidence="1" type="primary">NCL1_26961</name>
    <name evidence="1" type="ORF">TNIN_356371</name>
</gene>
<keyword evidence="2" id="KW-1185">Reference proteome</keyword>
<evidence type="ECO:0000313" key="2">
    <source>
        <dbReference type="Proteomes" id="UP000886998"/>
    </source>
</evidence>
<sequence length="107" mass="12850">MTNDLLLFLNRRINTNIPYSILETTSNNRYLNPMHESTWRRLYDSNTTFSFCEYDDFILYVKEQTLGSRPVNVFKEIMKRQMGKPFDTTAVLRRIASPYYYVLPHPR</sequence>
<proteinExistence type="predicted"/>